<accession>A0AAV2ATH9</accession>
<organism evidence="1 2">
    <name type="scientific">Larinioides sclopetarius</name>
    <dbReference type="NCBI Taxonomy" id="280406"/>
    <lineage>
        <taxon>Eukaryota</taxon>
        <taxon>Metazoa</taxon>
        <taxon>Ecdysozoa</taxon>
        <taxon>Arthropoda</taxon>
        <taxon>Chelicerata</taxon>
        <taxon>Arachnida</taxon>
        <taxon>Araneae</taxon>
        <taxon>Araneomorphae</taxon>
        <taxon>Entelegynae</taxon>
        <taxon>Araneoidea</taxon>
        <taxon>Araneidae</taxon>
        <taxon>Larinioides</taxon>
    </lineage>
</organism>
<protein>
    <submittedName>
        <fullName evidence="1">Uncharacterized protein</fullName>
    </submittedName>
</protein>
<proteinExistence type="predicted"/>
<dbReference type="AlphaFoldDB" id="A0AAV2ATH9"/>
<gene>
    <name evidence="1" type="ORF">LARSCL_LOCUS14765</name>
</gene>
<evidence type="ECO:0000313" key="1">
    <source>
        <dbReference type="EMBL" id="CAL1287333.1"/>
    </source>
</evidence>
<name>A0AAV2ATH9_9ARAC</name>
<sequence length="40" mass="4744">FFFLFTKFKHLLNSPLCEILNLKNRHLINSIKTLHNTTVS</sequence>
<keyword evidence="2" id="KW-1185">Reference proteome</keyword>
<dbReference type="EMBL" id="CAXIEN010000216">
    <property type="protein sequence ID" value="CAL1287333.1"/>
    <property type="molecule type" value="Genomic_DNA"/>
</dbReference>
<feature type="non-terminal residue" evidence="1">
    <location>
        <position position="1"/>
    </location>
</feature>
<reference evidence="1 2" key="1">
    <citation type="submission" date="2024-04" db="EMBL/GenBank/DDBJ databases">
        <authorList>
            <person name="Rising A."/>
            <person name="Reimegard J."/>
            <person name="Sonavane S."/>
            <person name="Akerstrom W."/>
            <person name="Nylinder S."/>
            <person name="Hedman E."/>
            <person name="Kallberg Y."/>
        </authorList>
    </citation>
    <scope>NUCLEOTIDE SEQUENCE [LARGE SCALE GENOMIC DNA]</scope>
</reference>
<comment type="caution">
    <text evidence="1">The sequence shown here is derived from an EMBL/GenBank/DDBJ whole genome shotgun (WGS) entry which is preliminary data.</text>
</comment>
<dbReference type="Proteomes" id="UP001497382">
    <property type="component" value="Unassembled WGS sequence"/>
</dbReference>
<evidence type="ECO:0000313" key="2">
    <source>
        <dbReference type="Proteomes" id="UP001497382"/>
    </source>
</evidence>